<comment type="function">
    <text evidence="10">Mediates the mercuric-dependent induction of mercury resistance operon. In the absence of mercury MerR represses transcription by binding tightly to the mer operator region; when mercury is present the dimeric complex binds a single ion and becomes a potent transcriptional activator, while remaining bound to the mer site.</text>
</comment>
<organism evidence="12 13">
    <name type="scientific">Halomonas koreensis</name>
    <dbReference type="NCBI Taxonomy" id="245385"/>
    <lineage>
        <taxon>Bacteria</taxon>
        <taxon>Pseudomonadati</taxon>
        <taxon>Pseudomonadota</taxon>
        <taxon>Gammaproteobacteria</taxon>
        <taxon>Oceanospirillales</taxon>
        <taxon>Halomonadaceae</taxon>
        <taxon>Halomonas</taxon>
    </lineage>
</organism>
<protein>
    <recommendedName>
        <fullName evidence="1">Mercuric resistance operon regulatory protein</fullName>
    </recommendedName>
</protein>
<dbReference type="CDD" id="cd04783">
    <property type="entry name" value="HTH_MerR1"/>
    <property type="match status" value="1"/>
</dbReference>
<dbReference type="PRINTS" id="PR00040">
    <property type="entry name" value="HTHMERR"/>
</dbReference>
<evidence type="ECO:0000256" key="8">
    <source>
        <dbReference type="ARBA" id="ARBA00023159"/>
    </source>
</evidence>
<sequence>MREQRETLTIGGLARAAGVHVETIRYYQRRGLLTAPERPAGGIRRYGREEVERLGFVKSAQRLGFSLDEVAELLRLDDGLHCDEASALAERKLGEVREKIADLRRIEAVLAERVRACRAREDGPDCPLIASLHDGPEGLGEA</sequence>
<reference evidence="12 13" key="1">
    <citation type="submission" date="2023-04" db="EMBL/GenBank/DDBJ databases">
        <title>A long-awaited taxogenomic arrangement of the family Halomonadaceae.</title>
        <authorList>
            <person name="De La Haba R."/>
            <person name="Chuvochina M."/>
            <person name="Wittouck S."/>
            <person name="Arahal D.R."/>
            <person name="Sanchez-Porro C."/>
            <person name="Hugenholtz P."/>
            <person name="Ventosa A."/>
        </authorList>
    </citation>
    <scope>NUCLEOTIDE SEQUENCE [LARGE SCALE GENOMIC DNA]</scope>
    <source>
        <strain evidence="12 13">DSM 23530</strain>
    </source>
</reference>
<dbReference type="PROSITE" id="PS50937">
    <property type="entry name" value="HTH_MERR_2"/>
    <property type="match status" value="1"/>
</dbReference>
<dbReference type="Pfam" id="PF13411">
    <property type="entry name" value="MerR_1"/>
    <property type="match status" value="1"/>
</dbReference>
<evidence type="ECO:0000256" key="9">
    <source>
        <dbReference type="ARBA" id="ARBA00023163"/>
    </source>
</evidence>
<feature type="domain" description="HTH merR-type" evidence="11">
    <location>
        <begin position="7"/>
        <end position="76"/>
    </location>
</feature>
<dbReference type="PROSITE" id="PS00552">
    <property type="entry name" value="HTH_MERR_1"/>
    <property type="match status" value="1"/>
</dbReference>
<proteinExistence type="predicted"/>
<keyword evidence="8" id="KW-0010">Activator</keyword>
<evidence type="ECO:0000256" key="3">
    <source>
        <dbReference type="ARBA" id="ARBA00022491"/>
    </source>
</evidence>
<evidence type="ECO:0000313" key="12">
    <source>
        <dbReference type="EMBL" id="MDR5866060.1"/>
    </source>
</evidence>
<gene>
    <name evidence="12" type="primary">merR</name>
    <name evidence="12" type="ORF">QC818_04540</name>
</gene>
<keyword evidence="9" id="KW-0804">Transcription</keyword>
<evidence type="ECO:0000256" key="6">
    <source>
        <dbReference type="ARBA" id="ARBA00023015"/>
    </source>
</evidence>
<evidence type="ECO:0000256" key="2">
    <source>
        <dbReference type="ARBA" id="ARBA00022466"/>
    </source>
</evidence>
<evidence type="ECO:0000256" key="4">
    <source>
        <dbReference type="ARBA" id="ARBA00022723"/>
    </source>
</evidence>
<dbReference type="NCBIfam" id="TIGR02051">
    <property type="entry name" value="MerR"/>
    <property type="match status" value="1"/>
</dbReference>
<dbReference type="RefSeq" id="WP_309651667.1">
    <property type="nucleotide sequence ID" value="NZ_JARWAK010000003.1"/>
</dbReference>
<dbReference type="EMBL" id="JARWAK010000003">
    <property type="protein sequence ID" value="MDR5866060.1"/>
    <property type="molecule type" value="Genomic_DNA"/>
</dbReference>
<comment type="caution">
    <text evidence="12">The sequence shown here is derived from an EMBL/GenBank/DDBJ whole genome shotgun (WGS) entry which is preliminary data.</text>
</comment>
<dbReference type="InterPro" id="IPR047057">
    <property type="entry name" value="MerR_fam"/>
</dbReference>
<name>A0ABU1FZG0_9GAMM</name>
<keyword evidence="6" id="KW-0805">Transcription regulation</keyword>
<dbReference type="SMART" id="SM00422">
    <property type="entry name" value="HTH_MERR"/>
    <property type="match status" value="1"/>
</dbReference>
<keyword evidence="5" id="KW-0476">Mercury</keyword>
<accession>A0ABU1FZG0</accession>
<keyword evidence="4" id="KW-0479">Metal-binding</keyword>
<keyword evidence="7" id="KW-0238">DNA-binding</keyword>
<dbReference type="InterPro" id="IPR000551">
    <property type="entry name" value="MerR-type_HTH_dom"/>
</dbReference>
<keyword evidence="13" id="KW-1185">Reference proteome</keyword>
<dbReference type="PANTHER" id="PTHR30204:SF69">
    <property type="entry name" value="MERR-FAMILY TRANSCRIPTIONAL REGULATOR"/>
    <property type="match status" value="1"/>
</dbReference>
<evidence type="ECO:0000256" key="7">
    <source>
        <dbReference type="ARBA" id="ARBA00023125"/>
    </source>
</evidence>
<evidence type="ECO:0000256" key="5">
    <source>
        <dbReference type="ARBA" id="ARBA00022914"/>
    </source>
</evidence>
<keyword evidence="3" id="KW-0678">Repressor</keyword>
<dbReference type="PANTHER" id="PTHR30204">
    <property type="entry name" value="REDOX-CYCLING DRUG-SENSING TRANSCRIPTIONAL ACTIVATOR SOXR"/>
    <property type="match status" value="1"/>
</dbReference>
<dbReference type="Proteomes" id="UP001264519">
    <property type="component" value="Unassembled WGS sequence"/>
</dbReference>
<dbReference type="InterPro" id="IPR009061">
    <property type="entry name" value="DNA-bd_dom_put_sf"/>
</dbReference>
<dbReference type="SUPFAM" id="SSF46955">
    <property type="entry name" value="Putative DNA-binding domain"/>
    <property type="match status" value="1"/>
</dbReference>
<evidence type="ECO:0000313" key="13">
    <source>
        <dbReference type="Proteomes" id="UP001264519"/>
    </source>
</evidence>
<evidence type="ECO:0000256" key="10">
    <source>
        <dbReference type="ARBA" id="ARBA00024874"/>
    </source>
</evidence>
<keyword evidence="2" id="KW-0475">Mercuric resistance</keyword>
<dbReference type="InterPro" id="IPR011794">
    <property type="entry name" value="MerR"/>
</dbReference>
<evidence type="ECO:0000259" key="11">
    <source>
        <dbReference type="PROSITE" id="PS50937"/>
    </source>
</evidence>
<evidence type="ECO:0000256" key="1">
    <source>
        <dbReference type="ARBA" id="ARBA00017146"/>
    </source>
</evidence>
<dbReference type="Gene3D" id="1.10.1660.10">
    <property type="match status" value="1"/>
</dbReference>